<dbReference type="PANTHER" id="PTHR21311">
    <property type="entry name" value="CONSERVED OLIGOMERIC GOLGI COMPLEX COMPONENT 8"/>
    <property type="match status" value="1"/>
</dbReference>
<evidence type="ECO:0000256" key="7">
    <source>
        <dbReference type="ARBA" id="ARBA00023136"/>
    </source>
</evidence>
<keyword evidence="6" id="KW-0333">Golgi apparatus</keyword>
<comment type="caution">
    <text evidence="10">The sequence shown here is derived from an EMBL/GenBank/DDBJ whole genome shotgun (WGS) entry which is preliminary data.</text>
</comment>
<evidence type="ECO:0000256" key="6">
    <source>
        <dbReference type="ARBA" id="ARBA00023034"/>
    </source>
</evidence>
<evidence type="ECO:0000313" key="10">
    <source>
        <dbReference type="EMBL" id="KAJ3050578.1"/>
    </source>
</evidence>
<evidence type="ECO:0000256" key="9">
    <source>
        <dbReference type="SAM" id="MobiDB-lite"/>
    </source>
</evidence>
<dbReference type="GO" id="GO:0006891">
    <property type="term" value="P:intra-Golgi vesicle-mediated transport"/>
    <property type="evidence" value="ECO:0007669"/>
    <property type="project" value="TreeGrafter"/>
</dbReference>
<keyword evidence="5" id="KW-0653">Protein transport</keyword>
<proteinExistence type="inferred from homology"/>
<dbReference type="GO" id="GO:0015031">
    <property type="term" value="P:protein transport"/>
    <property type="evidence" value="ECO:0007669"/>
    <property type="project" value="UniProtKB-KW"/>
</dbReference>
<evidence type="ECO:0000256" key="8">
    <source>
        <dbReference type="ARBA" id="ARBA00031347"/>
    </source>
</evidence>
<dbReference type="PANTHER" id="PTHR21311:SF0">
    <property type="entry name" value="CONSERVED OLIGOMERIC GOLGI COMPLEX SUBUNIT 8"/>
    <property type="match status" value="1"/>
</dbReference>
<evidence type="ECO:0000256" key="2">
    <source>
        <dbReference type="ARBA" id="ARBA00006419"/>
    </source>
</evidence>
<feature type="region of interest" description="Disordered" evidence="9">
    <location>
        <begin position="630"/>
        <end position="708"/>
    </location>
</feature>
<dbReference type="InterPro" id="IPR016159">
    <property type="entry name" value="Cullin_repeat-like_dom_sf"/>
</dbReference>
<evidence type="ECO:0000313" key="11">
    <source>
        <dbReference type="Proteomes" id="UP001212841"/>
    </source>
</evidence>
<feature type="compositionally biased region" description="Polar residues" evidence="9">
    <location>
        <begin position="56"/>
        <end position="66"/>
    </location>
</feature>
<feature type="region of interest" description="Disordered" evidence="9">
    <location>
        <begin position="1"/>
        <end position="96"/>
    </location>
</feature>
<dbReference type="Pfam" id="PF04124">
    <property type="entry name" value="Dor1"/>
    <property type="match status" value="1"/>
</dbReference>
<organism evidence="10 11">
    <name type="scientific">Rhizophlyctis rosea</name>
    <dbReference type="NCBI Taxonomy" id="64517"/>
    <lineage>
        <taxon>Eukaryota</taxon>
        <taxon>Fungi</taxon>
        <taxon>Fungi incertae sedis</taxon>
        <taxon>Chytridiomycota</taxon>
        <taxon>Chytridiomycota incertae sedis</taxon>
        <taxon>Chytridiomycetes</taxon>
        <taxon>Rhizophlyctidales</taxon>
        <taxon>Rhizophlyctidaceae</taxon>
        <taxon>Rhizophlyctis</taxon>
    </lineage>
</organism>
<comment type="subcellular location">
    <subcellularLocation>
        <location evidence="1">Golgi apparatus membrane</location>
        <topology evidence="1">Peripheral membrane protein</topology>
    </subcellularLocation>
</comment>
<name>A0AAD5X4J4_9FUNG</name>
<comment type="similarity">
    <text evidence="2">Belongs to the COG8 family.</text>
</comment>
<protein>
    <recommendedName>
        <fullName evidence="3">Conserved oligomeric Golgi complex subunit 8</fullName>
    </recommendedName>
    <alternativeName>
        <fullName evidence="8">Component of oligomeric Golgi complex 8</fullName>
    </alternativeName>
</protein>
<dbReference type="GO" id="GO:0017119">
    <property type="term" value="C:Golgi transport complex"/>
    <property type="evidence" value="ECO:0007669"/>
    <property type="project" value="InterPro"/>
</dbReference>
<evidence type="ECO:0000256" key="1">
    <source>
        <dbReference type="ARBA" id="ARBA00004395"/>
    </source>
</evidence>
<keyword evidence="11" id="KW-1185">Reference proteome</keyword>
<reference evidence="10" key="1">
    <citation type="submission" date="2020-05" db="EMBL/GenBank/DDBJ databases">
        <title>Phylogenomic resolution of chytrid fungi.</title>
        <authorList>
            <person name="Stajich J.E."/>
            <person name="Amses K."/>
            <person name="Simmons R."/>
            <person name="Seto K."/>
            <person name="Myers J."/>
            <person name="Bonds A."/>
            <person name="Quandt C.A."/>
            <person name="Barry K."/>
            <person name="Liu P."/>
            <person name="Grigoriev I."/>
            <person name="Longcore J.E."/>
            <person name="James T.Y."/>
        </authorList>
    </citation>
    <scope>NUCLEOTIDE SEQUENCE</scope>
    <source>
        <strain evidence="10">JEL0318</strain>
    </source>
</reference>
<dbReference type="AlphaFoldDB" id="A0AAD5X4J4"/>
<evidence type="ECO:0000256" key="3">
    <source>
        <dbReference type="ARBA" id="ARBA00020983"/>
    </source>
</evidence>
<evidence type="ECO:0000256" key="5">
    <source>
        <dbReference type="ARBA" id="ARBA00022927"/>
    </source>
</evidence>
<accession>A0AAD5X4J4</accession>
<sequence length="708" mass="76903">MLVETAKSKAHAPLQKGVSFKFGQDAHSTRRRPTYSDVNSRKQSQAQLVDADRRPSSISRQSSTFEPSARPSPIRPNDQPETPTSPQPPTPTLTSETFADTDYAAYLNRLASLSLEALRREPVLLAEESRQANSQLSALAFSEYRSFLTANASTQDTRTTLDSLDDHLDALDAVIPQLNTAFASFGEVSAGVLRDRKRISTILSSQQTWLRLLELLEIPQLHETFIRTGCYGEAMELQSHVNRLASRHPNFALVQSVAQEVTSSAQDMLSQLIALLKGNVKLPLCLTVIGYLKKMNVFTDAELRITFLQQRAAFFRDLINDIKETDSADYLKTYVELSRIHFTEIIVQYRNIFADSVHLPLTSDDTQAQQPTDPFHTPTPYTTQSILSSYVTEMIQKFLDVLDTHLPQIDSCSTISSLLTETMYYGMSLGRVGVDFRPVLASGFEDAVERIVRGRIDEGVEAFGEWCGACGGELKGLFVRFGDGVGGRGELLRTVSGLGGGGVGALTTSVVAPPLGAMEYPPFARLVNAFFGAWNELRLVPVVGLLGPLLMHVEGSLGSVAMYLAEVGDVHGDSWGKEEEKVFTDACEFFATVVVPSLVGGLKEGIYGSVKEGGGTVDVGKMVEPLKKWLPKEQVASGGDGSMKPPAKEDAVDRVDEPPKSAEVEVAGTVPPFESISEESGPAANGVDENGLPTGAQAPDHPLEDSKG</sequence>
<keyword evidence="4" id="KW-0813">Transport</keyword>
<dbReference type="SUPFAM" id="SSF74788">
    <property type="entry name" value="Cullin repeat-like"/>
    <property type="match status" value="1"/>
</dbReference>
<feature type="compositionally biased region" description="Polar residues" evidence="9">
    <location>
        <begin position="36"/>
        <end position="47"/>
    </location>
</feature>
<dbReference type="Proteomes" id="UP001212841">
    <property type="component" value="Unassembled WGS sequence"/>
</dbReference>
<dbReference type="EMBL" id="JADGJD010000497">
    <property type="protein sequence ID" value="KAJ3050578.1"/>
    <property type="molecule type" value="Genomic_DNA"/>
</dbReference>
<dbReference type="InterPro" id="IPR007255">
    <property type="entry name" value="COG8"/>
</dbReference>
<feature type="compositionally biased region" description="Basic and acidic residues" evidence="9">
    <location>
        <begin position="646"/>
        <end position="663"/>
    </location>
</feature>
<evidence type="ECO:0000256" key="4">
    <source>
        <dbReference type="ARBA" id="ARBA00022448"/>
    </source>
</evidence>
<keyword evidence="7" id="KW-0472">Membrane</keyword>
<gene>
    <name evidence="10" type="primary">COG8</name>
    <name evidence="10" type="ORF">HK097_008424</name>
</gene>
<dbReference type="GO" id="GO:0000139">
    <property type="term" value="C:Golgi membrane"/>
    <property type="evidence" value="ECO:0007669"/>
    <property type="project" value="UniProtKB-SubCell"/>
</dbReference>